<dbReference type="Proteomes" id="UP000297385">
    <property type="component" value="Unassembled WGS sequence"/>
</dbReference>
<evidence type="ECO:0000313" key="2">
    <source>
        <dbReference type="Proteomes" id="UP000297385"/>
    </source>
</evidence>
<dbReference type="InterPro" id="IPR023346">
    <property type="entry name" value="Lysozyme-like_dom_sf"/>
</dbReference>
<dbReference type="SUPFAM" id="SSF51261">
    <property type="entry name" value="Duplicated hybrid motif"/>
    <property type="match status" value="1"/>
</dbReference>
<dbReference type="InterPro" id="IPR011055">
    <property type="entry name" value="Dup_hybrid_motif"/>
</dbReference>
<gene>
    <name evidence="1" type="ORF">E2553_32360</name>
</gene>
<organism evidence="1 2">
    <name type="scientific">Paraburkholderia dipogonis</name>
    <dbReference type="NCBI Taxonomy" id="1211383"/>
    <lineage>
        <taxon>Bacteria</taxon>
        <taxon>Pseudomonadati</taxon>
        <taxon>Pseudomonadota</taxon>
        <taxon>Betaproteobacteria</taxon>
        <taxon>Burkholderiales</taxon>
        <taxon>Burkholderiaceae</taxon>
        <taxon>Paraburkholderia</taxon>
    </lineage>
</organism>
<dbReference type="EMBL" id="SNVI01000002">
    <property type="protein sequence ID" value="TFE41366.1"/>
    <property type="molecule type" value="Genomic_DNA"/>
</dbReference>
<evidence type="ECO:0000313" key="1">
    <source>
        <dbReference type="EMBL" id="TFE41366.1"/>
    </source>
</evidence>
<sequence length="809" mass="90944">MTTSIHCDGFRPDRLMIISPPFLFAAQPQQNDAMTTADAGNTVVPDGDVCTSGMLECEPGNGAYPVSHNLGWHGGPHLRAPEEGGHPLLVRAIADGRVVYMRKTDTTHKPTLQYRNVRTDDGCVVIRHDTEIGEGENAKITYYSVYLHMQQVMPTLAVGKKVYRKDVVGTPGQIYGQYPQIHFEIVCDEANLKKMIGRAPGPLGNTPARTDAVYGDIWFFIPRGAKLFASEPHPFRDDDSAPAIATLYPQPSLVPAGTSCDLVVRMHYGKDCTLTTYRQNVDLNWSVCGAMPAERDAEYDLYKRAMALHGRFTDSSIAAIAAGMPVASPSAIFEVLRFGRCMGDGIPYGARLNHWRKVKTPDGDGWINLSKAGVRVYSDADFPEWAGWSFIGDDPTPDSLCDSPTIKRWLDVNHAGHVSHADAVSALGTDAIRERMARAVCRFPSEWSRDGLTARYDWLKSPHEALANPLSDEAFNRLMDHARDLAFWEDISDPDLPHANEVWHLPPTAFIRHFRMCAWFSASEFKQLLPQQVLREGPHHAVYYESVRMSRVRQDIMDDYRIPLNKTFRKYKIDSPQRIAVLLGNSLQETGWLAAMHEDNHEMWYYPWDGRGFLQLTHPKNYFDYWDFRGRGNQITQATRNTVLHAHATADAHRQQAQEYNADSVNGATPLVIRWRDDVGDNRNLNRDLISPSDSAGYYWSMMGMAKYADRDIRLERREVSATPPPDPHHPGINTISATKIYYHSDNFRDASATANLPAAVGHPNHPFNGYIARCVGFGQALAVVGEYFFPNAHGEPLIFPEGYQPRRY</sequence>
<name>A0A4Y8MUZ4_9BURK</name>
<dbReference type="SUPFAM" id="SSF53955">
    <property type="entry name" value="Lysozyme-like"/>
    <property type="match status" value="1"/>
</dbReference>
<accession>A0A4Y8MUZ4</accession>
<protein>
    <submittedName>
        <fullName evidence="1">M23 family metallopeptidase</fullName>
    </submittedName>
</protein>
<proteinExistence type="predicted"/>
<reference evidence="1 2" key="1">
    <citation type="submission" date="2019-03" db="EMBL/GenBank/DDBJ databases">
        <title>Complete Genome Sequence of Paraburkholderia dipogonis ICMP 19430T, a Nitrogen-fixing Symbiont of the South African Invasive Legume Dipogon lignosus in New Zealand.</title>
        <authorList>
            <person name="De Meyer S.E."/>
        </authorList>
    </citation>
    <scope>NUCLEOTIDE SEQUENCE [LARGE SCALE GENOMIC DNA]</scope>
    <source>
        <strain evidence="1 2">ICMP 19430</strain>
    </source>
</reference>
<dbReference type="CDD" id="cd12797">
    <property type="entry name" value="M23_peptidase"/>
    <property type="match status" value="1"/>
</dbReference>
<dbReference type="AlphaFoldDB" id="A0A4Y8MUZ4"/>
<comment type="caution">
    <text evidence="1">The sequence shown here is derived from an EMBL/GenBank/DDBJ whole genome shotgun (WGS) entry which is preliminary data.</text>
</comment>
<dbReference type="Gene3D" id="2.70.70.10">
    <property type="entry name" value="Glucose Permease (Domain IIA)"/>
    <property type="match status" value="1"/>
</dbReference>